<proteinExistence type="predicted"/>
<dbReference type="Pfam" id="PF01850">
    <property type="entry name" value="PIN"/>
    <property type="match status" value="1"/>
</dbReference>
<feature type="domain" description="PIN" evidence="1">
    <location>
        <begin position="3"/>
        <end position="118"/>
    </location>
</feature>
<evidence type="ECO:0000313" key="3">
    <source>
        <dbReference type="EMBL" id="CAB5062958.1"/>
    </source>
</evidence>
<name>A0A6J6LYF7_9ZZZZ</name>
<reference evidence="2" key="1">
    <citation type="submission" date="2020-05" db="EMBL/GenBank/DDBJ databases">
        <authorList>
            <person name="Chiriac C."/>
            <person name="Salcher M."/>
            <person name="Ghai R."/>
            <person name="Kavagutti S V."/>
        </authorList>
    </citation>
    <scope>NUCLEOTIDE SEQUENCE</scope>
</reference>
<protein>
    <submittedName>
        <fullName evidence="2">Unannotated protein</fullName>
    </submittedName>
</protein>
<dbReference type="InterPro" id="IPR029060">
    <property type="entry name" value="PIN-like_dom_sf"/>
</dbReference>
<dbReference type="CDD" id="cd09874">
    <property type="entry name" value="PIN_MT3492-like"/>
    <property type="match status" value="1"/>
</dbReference>
<organism evidence="2">
    <name type="scientific">freshwater metagenome</name>
    <dbReference type="NCBI Taxonomy" id="449393"/>
    <lineage>
        <taxon>unclassified sequences</taxon>
        <taxon>metagenomes</taxon>
        <taxon>ecological metagenomes</taxon>
    </lineage>
</organism>
<dbReference type="SUPFAM" id="SSF88723">
    <property type="entry name" value="PIN domain-like"/>
    <property type="match status" value="1"/>
</dbReference>
<dbReference type="AlphaFoldDB" id="A0A6J6LYF7"/>
<dbReference type="EMBL" id="CAEZWU010000071">
    <property type="protein sequence ID" value="CAB4666937.1"/>
    <property type="molecule type" value="Genomic_DNA"/>
</dbReference>
<accession>A0A6J6LYF7</accession>
<dbReference type="Gene3D" id="3.40.50.1010">
    <property type="entry name" value="5'-nuclease"/>
    <property type="match status" value="1"/>
</dbReference>
<sequence length="129" mass="13960">MAYVVDSSALVKLIVNEQHSKSLSSWVDGCKQDLFISELARTEVSRAIARVDPNLIKQFNAIVTRFGVIRVSTQVLTIAAVLSPTTLRTLDAIHLASCVILGDDLTGFVTYDNAQASAATQNKIEVITP</sequence>
<dbReference type="EMBL" id="CAFBQV010000059">
    <property type="protein sequence ID" value="CAB5062958.1"/>
    <property type="molecule type" value="Genomic_DNA"/>
</dbReference>
<dbReference type="InterPro" id="IPR002716">
    <property type="entry name" value="PIN_dom"/>
</dbReference>
<evidence type="ECO:0000313" key="2">
    <source>
        <dbReference type="EMBL" id="CAB4666937.1"/>
    </source>
</evidence>
<evidence type="ECO:0000259" key="1">
    <source>
        <dbReference type="Pfam" id="PF01850"/>
    </source>
</evidence>
<gene>
    <name evidence="2" type="ORF">UFOPK2292_00598</name>
    <name evidence="3" type="ORF">UFOPK4345_00498</name>
</gene>